<reference evidence="1 2" key="1">
    <citation type="submission" date="2017-07" db="EMBL/GenBank/DDBJ databases">
        <title>Bifidobacterium novel species.</title>
        <authorList>
            <person name="Lugli G.A."/>
            <person name="Milani C."/>
            <person name="Duranti S."/>
            <person name="Mangifesta M."/>
        </authorList>
    </citation>
    <scope>NUCLEOTIDE SEQUENCE [LARGE SCALE GENOMIC DNA]</scope>
    <source>
        <strain evidence="1 2">77</strain>
    </source>
</reference>
<gene>
    <name evidence="1" type="ORF">Uis4E_0742</name>
</gene>
<sequence length="321" mass="36150">MNNTRSFTELLGMYDQLKDIEPEITMPSGDDLDSPERIERQLAEGVKRGQLWSAYSNGDSLYVLIAEVDDDPRMATVIPLSNDLRSETDDSLVIGNTPLDIEMVAWPGLKTLIPVRLLYKPMKELSESAVKAIESDNLRFTRKADAIRRGHDSGEYDSPFVKDRDDITVILLKWHAMCFDLPKLHEEEEAEASTTPERGEYAKALITVLGLPFDQVDDVLDGVVPLTDEQCDKLADAGVQVPNASKRTFHLPADLLVEVEQPAWRRDADEYAQRMDGDARVNLAQDAFMLAARPNGYGREAWRGALHDAYRNRLTEDDDQD</sequence>
<keyword evidence="2" id="KW-1185">Reference proteome</keyword>
<evidence type="ECO:0000313" key="2">
    <source>
        <dbReference type="Proteomes" id="UP000235034"/>
    </source>
</evidence>
<accession>A0A2N5J4L6</accession>
<name>A0A2N5J4L6_9BIFI</name>
<protein>
    <submittedName>
        <fullName evidence="1">Uncharacterized protein</fullName>
    </submittedName>
</protein>
<comment type="caution">
    <text evidence="1">The sequence shown here is derived from an EMBL/GenBank/DDBJ whole genome shotgun (WGS) entry which is preliminary data.</text>
</comment>
<dbReference type="RefSeq" id="WP_165784836.1">
    <property type="nucleotide sequence ID" value="NZ_NMWT01000008.1"/>
</dbReference>
<dbReference type="AlphaFoldDB" id="A0A2N5J4L6"/>
<dbReference type="Proteomes" id="UP000235034">
    <property type="component" value="Unassembled WGS sequence"/>
</dbReference>
<evidence type="ECO:0000313" key="1">
    <source>
        <dbReference type="EMBL" id="PLS29164.1"/>
    </source>
</evidence>
<proteinExistence type="predicted"/>
<organism evidence="1 2">
    <name type="scientific">Bifidobacterium parmae</name>
    <dbReference type="NCBI Taxonomy" id="361854"/>
    <lineage>
        <taxon>Bacteria</taxon>
        <taxon>Bacillati</taxon>
        <taxon>Actinomycetota</taxon>
        <taxon>Actinomycetes</taxon>
        <taxon>Bifidobacteriales</taxon>
        <taxon>Bifidobacteriaceae</taxon>
        <taxon>Bifidobacterium</taxon>
    </lineage>
</organism>
<dbReference type="EMBL" id="NMWT01000008">
    <property type="protein sequence ID" value="PLS29164.1"/>
    <property type="molecule type" value="Genomic_DNA"/>
</dbReference>